<sequence>MRDNFIYINLEPISNMIFSFGISPADFLNGIPTVPDRVVLLRGDHRESNAMDPHTRFETVEGQPQVRAFLIGRQNVMPKWIDYSGSDDLTFLMPDEIAELLYIAHMDSHIRTPFYAKLQNEYVYLSLHDGFLKVYFRHLSYFNHVLDVSIKRHLRTIHNSRWRFGRPLAVADVPDPIILQLTRVFSDGIIIAFDRMLERNHEYQIPVLMVPNPERETSWHTQEDVYSGAKLIANLNYNQITRAWKLDVIAEDVFTDVNRLL</sequence>
<organism evidence="1 2">
    <name type="scientific">Levilactobacillus bambusae</name>
    <dbReference type="NCBI Taxonomy" id="2024736"/>
    <lineage>
        <taxon>Bacteria</taxon>
        <taxon>Bacillati</taxon>
        <taxon>Bacillota</taxon>
        <taxon>Bacilli</taxon>
        <taxon>Lactobacillales</taxon>
        <taxon>Lactobacillaceae</taxon>
        <taxon>Levilactobacillus</taxon>
    </lineage>
</organism>
<evidence type="ECO:0000313" key="1">
    <source>
        <dbReference type="EMBL" id="PWF99310.1"/>
    </source>
</evidence>
<reference evidence="1 2" key="1">
    <citation type="journal article" date="2018" name="Int. J. Syst. Evol. Microbiol.">
        <title>Lactobacillus bambusae sp. nov., isolated from a traditional fermented Ma-bamboo shoots of Taiwan.</title>
        <authorList>
            <person name="Wang L.-T."/>
        </authorList>
    </citation>
    <scope>NUCLEOTIDE SEQUENCE [LARGE SCALE GENOMIC DNA]</scope>
    <source>
        <strain evidence="1 2">BS-W1</strain>
    </source>
</reference>
<name>A0A2V1MW06_9LACO</name>
<gene>
    <name evidence="1" type="ORF">DCM90_09385</name>
</gene>
<dbReference type="Proteomes" id="UP000245080">
    <property type="component" value="Unassembled WGS sequence"/>
</dbReference>
<comment type="caution">
    <text evidence="1">The sequence shown here is derived from an EMBL/GenBank/DDBJ whole genome shotgun (WGS) entry which is preliminary data.</text>
</comment>
<proteinExistence type="predicted"/>
<protein>
    <submittedName>
        <fullName evidence="1">Uncharacterized protein</fullName>
    </submittedName>
</protein>
<dbReference type="EMBL" id="QCXQ01000007">
    <property type="protein sequence ID" value="PWF99310.1"/>
    <property type="molecule type" value="Genomic_DNA"/>
</dbReference>
<accession>A0A2V1MW06</accession>
<dbReference type="OrthoDB" id="8704087at2"/>
<dbReference type="RefSeq" id="WP_109251117.1">
    <property type="nucleotide sequence ID" value="NZ_QCXQ01000007.1"/>
</dbReference>
<keyword evidence="2" id="KW-1185">Reference proteome</keyword>
<evidence type="ECO:0000313" key="2">
    <source>
        <dbReference type="Proteomes" id="UP000245080"/>
    </source>
</evidence>
<dbReference type="AlphaFoldDB" id="A0A2V1MW06"/>